<keyword evidence="2" id="KW-1185">Reference proteome</keyword>
<comment type="caution">
    <text evidence="1">The sequence shown here is derived from an EMBL/GenBank/DDBJ whole genome shotgun (WGS) entry which is preliminary data.</text>
</comment>
<accession>A0ABP8GG66</accession>
<organism evidence="1 2">
    <name type="scientific">Mucilaginibacter gynuensis</name>
    <dbReference type="NCBI Taxonomy" id="1302236"/>
    <lineage>
        <taxon>Bacteria</taxon>
        <taxon>Pseudomonadati</taxon>
        <taxon>Bacteroidota</taxon>
        <taxon>Sphingobacteriia</taxon>
        <taxon>Sphingobacteriales</taxon>
        <taxon>Sphingobacteriaceae</taxon>
        <taxon>Mucilaginibacter</taxon>
    </lineage>
</organism>
<name>A0ABP8GG66_9SPHI</name>
<dbReference type="Gene3D" id="3.40.30.10">
    <property type="entry name" value="Glutaredoxin"/>
    <property type="match status" value="1"/>
</dbReference>
<dbReference type="PANTHER" id="PTHR36057:SF1">
    <property type="entry name" value="LIPOPROTEIN LIPID ATTACHMENT SITE-LIKE PROTEIN, PUTATIVE (DUF1223)-RELATED"/>
    <property type="match status" value="1"/>
</dbReference>
<gene>
    <name evidence="1" type="ORF">GCM10023149_24960</name>
</gene>
<dbReference type="SUPFAM" id="SSF52833">
    <property type="entry name" value="Thioredoxin-like"/>
    <property type="match status" value="1"/>
</dbReference>
<dbReference type="PANTHER" id="PTHR36057">
    <property type="match status" value="1"/>
</dbReference>
<sequence length="276" mass="29855">MAATFESKQKINIMKPIKLSTICAFAALLIITGAFLANSSFASKSKQSVAGDGFAVLELFTSEGCSSCPPADELLARIQQEAGNKPVYVLAYHVDYWNRQGWKDVFSNALFSKRQYQYSRQFTGQVYTPQVIVNGKAEFVGSDENAANSAIKSALNTPVAQDIVLKSDLSAGKIKIDYQLKSKANGDQLLLAVVEKHAVSKVTKGENEGRTLHHAQIVRNLYTFDLKTGDSGSAQIDLPVAFNATDWEIVGFLQNADTGVISAVGRATLSNAGHNQ</sequence>
<reference evidence="2" key="1">
    <citation type="journal article" date="2019" name="Int. J. Syst. Evol. Microbiol.">
        <title>The Global Catalogue of Microorganisms (GCM) 10K type strain sequencing project: providing services to taxonomists for standard genome sequencing and annotation.</title>
        <authorList>
            <consortium name="The Broad Institute Genomics Platform"/>
            <consortium name="The Broad Institute Genome Sequencing Center for Infectious Disease"/>
            <person name="Wu L."/>
            <person name="Ma J."/>
        </authorList>
    </citation>
    <scope>NUCLEOTIDE SEQUENCE [LARGE SCALE GENOMIC DNA]</scope>
    <source>
        <strain evidence="2">JCM 17705</strain>
    </source>
</reference>
<dbReference type="EMBL" id="BAABFT010000005">
    <property type="protein sequence ID" value="GAA4323782.1"/>
    <property type="molecule type" value="Genomic_DNA"/>
</dbReference>
<dbReference type="Proteomes" id="UP001500582">
    <property type="component" value="Unassembled WGS sequence"/>
</dbReference>
<dbReference type="Pfam" id="PF06764">
    <property type="entry name" value="DUF1223"/>
    <property type="match status" value="1"/>
</dbReference>
<protein>
    <submittedName>
        <fullName evidence="1">Thioredoxin family protein</fullName>
    </submittedName>
</protein>
<proteinExistence type="predicted"/>
<evidence type="ECO:0000313" key="2">
    <source>
        <dbReference type="Proteomes" id="UP001500582"/>
    </source>
</evidence>
<dbReference type="InterPro" id="IPR010634">
    <property type="entry name" value="DUF1223"/>
</dbReference>
<evidence type="ECO:0000313" key="1">
    <source>
        <dbReference type="EMBL" id="GAA4323782.1"/>
    </source>
</evidence>
<dbReference type="InterPro" id="IPR036249">
    <property type="entry name" value="Thioredoxin-like_sf"/>
</dbReference>